<dbReference type="InterPro" id="IPR036653">
    <property type="entry name" value="CinA-like_C"/>
</dbReference>
<dbReference type="Gene3D" id="3.40.980.10">
    <property type="entry name" value="MoaB/Mog-like domain"/>
    <property type="match status" value="1"/>
</dbReference>
<sequence>MILELINIGDELLIGQTINTNASWIGQFLSQRGVRVSKAVTIQDEKEDILRQLEDCLSRADVVLITGGLGPTKDDITKETLCEFFGGKLEMHDETLQRITEYFESKGRPMLESNVNQAMLPNVCEILPNYNGTAPGMWFEKDDKVVVSLPGVPYEMKPLISEGVFPRLNERYQFADIYQSSIMTTGIGESFLAEKIKNWEDKLRSDELSLAYLPSPGIVRLRVTSYKGENDKEKVEQYMNTLKELVGDYYYGEENESLALVVGKLLAEQKRTIGTVESCTSGGIAAEITKIPGASSYFEGSYVTYSNRLKNEKVGVPYEVLETQGAVSQECVELMAVNGRESLGTDFCLASSGIAGPDGGTSEKPVGTVWIAVAFKEGVFSKKFMFGNDRERNTKMSVLSALNMLRLLLLGRLDN</sequence>
<dbReference type="InterPro" id="IPR036425">
    <property type="entry name" value="MoaB/Mog-like_dom_sf"/>
</dbReference>
<dbReference type="PANTHER" id="PTHR13939:SF0">
    <property type="entry name" value="NMN AMIDOHYDROLASE-LIKE PROTEIN YFAY"/>
    <property type="match status" value="1"/>
</dbReference>
<comment type="similarity">
    <text evidence="1">Belongs to the CinA family.</text>
</comment>
<dbReference type="HAMAP" id="MF_00226_B">
    <property type="entry name" value="CinA_B"/>
    <property type="match status" value="1"/>
</dbReference>
<evidence type="ECO:0000313" key="3">
    <source>
        <dbReference type="EMBL" id="GAA0875544.1"/>
    </source>
</evidence>
<reference evidence="3 4" key="1">
    <citation type="journal article" date="2019" name="Int. J. Syst. Evol. Microbiol.">
        <title>The Global Catalogue of Microorganisms (GCM) 10K type strain sequencing project: providing services to taxonomists for standard genome sequencing and annotation.</title>
        <authorList>
            <consortium name="The Broad Institute Genomics Platform"/>
            <consortium name="The Broad Institute Genome Sequencing Center for Infectious Disease"/>
            <person name="Wu L."/>
            <person name="Ma J."/>
        </authorList>
    </citation>
    <scope>NUCLEOTIDE SEQUENCE [LARGE SCALE GENOMIC DNA]</scope>
    <source>
        <strain evidence="3 4">JCM 16083</strain>
    </source>
</reference>
<dbReference type="InterPro" id="IPR008136">
    <property type="entry name" value="CinA_C"/>
</dbReference>
<organism evidence="3 4">
    <name type="scientific">Wandonia haliotis</name>
    <dbReference type="NCBI Taxonomy" id="574963"/>
    <lineage>
        <taxon>Bacteria</taxon>
        <taxon>Pseudomonadati</taxon>
        <taxon>Bacteroidota</taxon>
        <taxon>Flavobacteriia</taxon>
        <taxon>Flavobacteriales</taxon>
        <taxon>Crocinitomicaceae</taxon>
        <taxon>Wandonia</taxon>
    </lineage>
</organism>
<dbReference type="SUPFAM" id="SSF142433">
    <property type="entry name" value="CinA-like"/>
    <property type="match status" value="1"/>
</dbReference>
<evidence type="ECO:0000313" key="4">
    <source>
        <dbReference type="Proteomes" id="UP001501126"/>
    </source>
</evidence>
<dbReference type="PANTHER" id="PTHR13939">
    <property type="entry name" value="NICOTINAMIDE-NUCLEOTIDE AMIDOHYDROLASE PNCC"/>
    <property type="match status" value="1"/>
</dbReference>
<dbReference type="NCBIfam" id="TIGR00177">
    <property type="entry name" value="molyb_syn"/>
    <property type="match status" value="1"/>
</dbReference>
<dbReference type="SMART" id="SM00852">
    <property type="entry name" value="MoCF_biosynth"/>
    <property type="match status" value="1"/>
</dbReference>
<dbReference type="InterPro" id="IPR041424">
    <property type="entry name" value="CinA_KH"/>
</dbReference>
<dbReference type="Proteomes" id="UP001501126">
    <property type="component" value="Unassembled WGS sequence"/>
</dbReference>
<protein>
    <recommendedName>
        <fullName evidence="1">CinA-like protein</fullName>
    </recommendedName>
</protein>
<dbReference type="Gene3D" id="3.30.70.2860">
    <property type="match status" value="1"/>
</dbReference>
<dbReference type="CDD" id="cd00885">
    <property type="entry name" value="cinA"/>
    <property type="match status" value="1"/>
</dbReference>
<dbReference type="Pfam" id="PF18146">
    <property type="entry name" value="CinA_KH"/>
    <property type="match status" value="1"/>
</dbReference>
<dbReference type="Pfam" id="PF02464">
    <property type="entry name" value="CinA"/>
    <property type="match status" value="1"/>
</dbReference>
<dbReference type="NCBIfam" id="NF001813">
    <property type="entry name" value="PRK00549.1"/>
    <property type="match status" value="1"/>
</dbReference>
<name>A0ABN1MQF4_9FLAO</name>
<proteinExistence type="inferred from homology"/>
<evidence type="ECO:0000256" key="1">
    <source>
        <dbReference type="HAMAP-Rule" id="MF_00226"/>
    </source>
</evidence>
<dbReference type="PIRSF" id="PIRSF006728">
    <property type="entry name" value="CinA"/>
    <property type="match status" value="1"/>
</dbReference>
<comment type="caution">
    <text evidence="3">The sequence shown here is derived from an EMBL/GenBank/DDBJ whole genome shotgun (WGS) entry which is preliminary data.</text>
</comment>
<accession>A0ABN1MQF4</accession>
<dbReference type="EMBL" id="BAAAFH010000011">
    <property type="protein sequence ID" value="GAA0875544.1"/>
    <property type="molecule type" value="Genomic_DNA"/>
</dbReference>
<dbReference type="RefSeq" id="WP_343787142.1">
    <property type="nucleotide sequence ID" value="NZ_BAAAFH010000011.1"/>
</dbReference>
<gene>
    <name evidence="3" type="ORF">GCM10009118_19530</name>
</gene>
<evidence type="ECO:0000259" key="2">
    <source>
        <dbReference type="SMART" id="SM00852"/>
    </source>
</evidence>
<dbReference type="InterPro" id="IPR001453">
    <property type="entry name" value="MoaB/Mog_dom"/>
</dbReference>
<keyword evidence="4" id="KW-1185">Reference proteome</keyword>
<dbReference type="NCBIfam" id="TIGR00199">
    <property type="entry name" value="PncC_domain"/>
    <property type="match status" value="1"/>
</dbReference>
<dbReference type="InterPro" id="IPR050101">
    <property type="entry name" value="CinA"/>
</dbReference>
<feature type="domain" description="MoaB/Mog" evidence="2">
    <location>
        <begin position="4"/>
        <end position="171"/>
    </location>
</feature>
<dbReference type="NCBIfam" id="TIGR00200">
    <property type="entry name" value="cinA_nterm"/>
    <property type="match status" value="1"/>
</dbReference>
<dbReference type="InterPro" id="IPR008135">
    <property type="entry name" value="Competence-induced_CinA"/>
</dbReference>
<dbReference type="SUPFAM" id="SSF53218">
    <property type="entry name" value="Molybdenum cofactor biosynthesis proteins"/>
    <property type="match status" value="1"/>
</dbReference>
<dbReference type="Pfam" id="PF00994">
    <property type="entry name" value="MoCF_biosynth"/>
    <property type="match status" value="1"/>
</dbReference>
<dbReference type="Gene3D" id="3.90.950.20">
    <property type="entry name" value="CinA-like"/>
    <property type="match status" value="1"/>
</dbReference>